<dbReference type="SUPFAM" id="SSF56574">
    <property type="entry name" value="Serpins"/>
    <property type="match status" value="1"/>
</dbReference>
<evidence type="ECO:0000259" key="5">
    <source>
        <dbReference type="SMART" id="SM00093"/>
    </source>
</evidence>
<dbReference type="Gene3D" id="3.30.497.10">
    <property type="entry name" value="Antithrombin, subunit I, domain 2"/>
    <property type="match status" value="1"/>
</dbReference>
<dbReference type="AlphaFoldDB" id="H7CEG3"/>
<dbReference type="SMART" id="SM00093">
    <property type="entry name" value="SERPIN"/>
    <property type="match status" value="1"/>
</dbReference>
<dbReference type="Gene3D" id="2.30.39.10">
    <property type="entry name" value="Alpha-1-antitrypsin, domain 1"/>
    <property type="match status" value="1"/>
</dbReference>
<dbReference type="InterPro" id="IPR036186">
    <property type="entry name" value="Serpin_sf"/>
</dbReference>
<reference evidence="6" key="1">
    <citation type="journal article" date="2012" name="Insect Biochem. Mol. Biol.">
        <title>Conservation of a pair of serpin 2 genes and their expression in Amphiesmenoptera.</title>
        <authorList>
            <person name="Yonemura N."/>
            <person name="Sehnal F."/>
            <person name="Konik P."/>
            <person name="Ajimura M."/>
            <person name="Tamura T."/>
            <person name="Mita K."/>
        </authorList>
    </citation>
    <scope>NUCLEOTIDE SEQUENCE</scope>
</reference>
<dbReference type="PROSITE" id="PS00284">
    <property type="entry name" value="SERPIN"/>
    <property type="match status" value="1"/>
</dbReference>
<dbReference type="GO" id="GO:0005615">
    <property type="term" value="C:extracellular space"/>
    <property type="evidence" value="ECO:0007669"/>
    <property type="project" value="InterPro"/>
</dbReference>
<evidence type="ECO:0000256" key="2">
    <source>
        <dbReference type="ARBA" id="ARBA00022690"/>
    </source>
</evidence>
<organism evidence="6">
    <name type="scientific">Hydropsyche angustipennis</name>
    <dbReference type="NCBI Taxonomy" id="329908"/>
    <lineage>
        <taxon>Eukaryota</taxon>
        <taxon>Metazoa</taxon>
        <taxon>Ecdysozoa</taxon>
        <taxon>Arthropoda</taxon>
        <taxon>Hexapoda</taxon>
        <taxon>Insecta</taxon>
        <taxon>Pterygota</taxon>
        <taxon>Neoptera</taxon>
        <taxon>Endopterygota</taxon>
        <taxon>Trichoptera</taxon>
        <taxon>Annulipalpia</taxon>
        <taxon>Hydropsychoidea</taxon>
        <taxon>Hydropsychidae</taxon>
        <taxon>Hydropsychinae</taxon>
        <taxon>Hydropsyche</taxon>
        <taxon>Hydropsyche</taxon>
    </lineage>
</organism>
<keyword evidence="2" id="KW-0646">Protease inhibitor</keyword>
<dbReference type="PANTHER" id="PTHR11461:SF211">
    <property type="entry name" value="GH10112P-RELATED"/>
    <property type="match status" value="1"/>
</dbReference>
<dbReference type="InterPro" id="IPR023795">
    <property type="entry name" value="Serpin_CS"/>
</dbReference>
<name>H7CEG3_9NEOP</name>
<evidence type="ECO:0000256" key="4">
    <source>
        <dbReference type="RuleBase" id="RU000411"/>
    </source>
</evidence>
<dbReference type="CDD" id="cd19601">
    <property type="entry name" value="serpin42Da-like"/>
    <property type="match status" value="1"/>
</dbReference>
<dbReference type="EMBL" id="AB670236">
    <property type="protein sequence ID" value="BAL72195.1"/>
    <property type="molecule type" value="Genomic_DNA"/>
</dbReference>
<keyword evidence="3" id="KW-0722">Serine protease inhibitor</keyword>
<gene>
    <name evidence="6" type="primary">HaSrp2A</name>
</gene>
<evidence type="ECO:0000313" key="6">
    <source>
        <dbReference type="EMBL" id="BAL72195.1"/>
    </source>
</evidence>
<dbReference type="EMBL" id="AB670235">
    <property type="protein sequence ID" value="BAL72193.1"/>
    <property type="molecule type" value="mRNA"/>
</dbReference>
<sequence>MNFLTSKKKVYLISLFTVFASICIASAIGNYKYDLTTPVNRFTNKLYRVVTKANPSENVIMSPFSVHSLLSMLTLGTRSHTEIELLKALGYRDITYLTESYRNVLPLLKTINGAVINMASKIYAAYDLKLNSQFLIAAQEVFSASASNIDFNDNKAASATINGWVETQTNNKINDLIPPSVIDPNTKMVLVNAIYFKGLWKKPFDPKRTLDVKFTTITGSEEDIQMMYQEDKFLYGSFPDLRAQVVELYYEQQDVSMVIVLPDDANNFSNVEKTLSTKNIFSDLLNEMSFEKIYLGVPKFKIELTLDLTESLPHVGITSIFNSNADLSGLLKNVRNLAVTDAIHKAFIEVDEFGTTAAAATAVVVGLGATRYPVFICDRPFIFYIIEKQLGKILFVGKKVV</sequence>
<dbReference type="InterPro" id="IPR042178">
    <property type="entry name" value="Serpin_sf_1"/>
</dbReference>
<dbReference type="Pfam" id="PF00079">
    <property type="entry name" value="Serpin"/>
    <property type="match status" value="1"/>
</dbReference>
<dbReference type="PANTHER" id="PTHR11461">
    <property type="entry name" value="SERINE PROTEASE INHIBITOR, SERPIN"/>
    <property type="match status" value="1"/>
</dbReference>
<dbReference type="InterPro" id="IPR000215">
    <property type="entry name" value="Serpin_fam"/>
</dbReference>
<protein>
    <submittedName>
        <fullName evidence="6">Serine proteinase inhibitor</fullName>
    </submittedName>
</protein>
<proteinExistence type="evidence at transcript level"/>
<accession>H7CEG3</accession>
<evidence type="ECO:0000256" key="1">
    <source>
        <dbReference type="ARBA" id="ARBA00009500"/>
    </source>
</evidence>
<dbReference type="GO" id="GO:0004867">
    <property type="term" value="F:serine-type endopeptidase inhibitor activity"/>
    <property type="evidence" value="ECO:0007669"/>
    <property type="project" value="UniProtKB-KW"/>
</dbReference>
<comment type="similarity">
    <text evidence="1 4">Belongs to the serpin family.</text>
</comment>
<evidence type="ECO:0000256" key="3">
    <source>
        <dbReference type="ARBA" id="ARBA00022900"/>
    </source>
</evidence>
<feature type="domain" description="Serpin" evidence="5">
    <location>
        <begin position="44"/>
        <end position="398"/>
    </location>
</feature>
<dbReference type="MEROPS" id="I04.077"/>
<dbReference type="InterPro" id="IPR042185">
    <property type="entry name" value="Serpin_sf_2"/>
</dbReference>
<dbReference type="InterPro" id="IPR023796">
    <property type="entry name" value="Serpin_dom"/>
</dbReference>